<dbReference type="InterPro" id="IPR011042">
    <property type="entry name" value="6-blade_b-propeller_TolB-like"/>
</dbReference>
<keyword evidence="5" id="KW-1185">Reference proteome</keyword>
<feature type="repeat" description="NHL" evidence="2">
    <location>
        <begin position="240"/>
        <end position="275"/>
    </location>
</feature>
<feature type="repeat" description="NHL" evidence="2">
    <location>
        <begin position="151"/>
        <end position="180"/>
    </location>
</feature>
<gene>
    <name evidence="3" type="ORF">CAPTEDRAFT_224968</name>
</gene>
<evidence type="ECO:0008006" key="6">
    <source>
        <dbReference type="Google" id="ProtNLM"/>
    </source>
</evidence>
<dbReference type="EnsemblMetazoa" id="CapteT224968">
    <property type="protein sequence ID" value="CapteP224968"/>
    <property type="gene ID" value="CapteG224968"/>
</dbReference>
<dbReference type="PANTHER" id="PTHR24104">
    <property type="entry name" value="E3 UBIQUITIN-PROTEIN LIGASE NHLRC1-RELATED"/>
    <property type="match status" value="1"/>
</dbReference>
<name>R7UKD8_CAPTE</name>
<dbReference type="HOGENOM" id="CLU_812047_0_0_1"/>
<dbReference type="AlphaFoldDB" id="R7UKD8"/>
<dbReference type="Gene3D" id="2.120.10.30">
    <property type="entry name" value="TolB, C-terminal domain"/>
    <property type="match status" value="2"/>
</dbReference>
<dbReference type="OMA" id="CTCHATR"/>
<organism evidence="3">
    <name type="scientific">Capitella teleta</name>
    <name type="common">Polychaete worm</name>
    <dbReference type="NCBI Taxonomy" id="283909"/>
    <lineage>
        <taxon>Eukaryota</taxon>
        <taxon>Metazoa</taxon>
        <taxon>Spiralia</taxon>
        <taxon>Lophotrochozoa</taxon>
        <taxon>Annelida</taxon>
        <taxon>Polychaeta</taxon>
        <taxon>Sedentaria</taxon>
        <taxon>Scolecida</taxon>
        <taxon>Capitellidae</taxon>
        <taxon>Capitella</taxon>
    </lineage>
</organism>
<reference evidence="4" key="3">
    <citation type="submission" date="2015-06" db="UniProtKB">
        <authorList>
            <consortium name="EnsemblMetazoa"/>
        </authorList>
    </citation>
    <scope>IDENTIFICATION</scope>
</reference>
<accession>R7UKD8</accession>
<evidence type="ECO:0000313" key="4">
    <source>
        <dbReference type="EnsemblMetazoa" id="CapteP224968"/>
    </source>
</evidence>
<evidence type="ECO:0000256" key="2">
    <source>
        <dbReference type="PROSITE-ProRule" id="PRU00504"/>
    </source>
</evidence>
<evidence type="ECO:0000313" key="3">
    <source>
        <dbReference type="EMBL" id="ELU07004.1"/>
    </source>
</evidence>
<dbReference type="OrthoDB" id="342730at2759"/>
<dbReference type="GO" id="GO:0043161">
    <property type="term" value="P:proteasome-mediated ubiquitin-dependent protein catabolic process"/>
    <property type="evidence" value="ECO:0007669"/>
    <property type="project" value="TreeGrafter"/>
</dbReference>
<dbReference type="EMBL" id="AMQN01007200">
    <property type="status" value="NOT_ANNOTATED_CDS"/>
    <property type="molecule type" value="Genomic_DNA"/>
</dbReference>
<dbReference type="SUPFAM" id="SSF101898">
    <property type="entry name" value="NHL repeat"/>
    <property type="match status" value="1"/>
</dbReference>
<dbReference type="EMBL" id="KB300220">
    <property type="protein sequence ID" value="ELU07004.1"/>
    <property type="molecule type" value="Genomic_DNA"/>
</dbReference>
<dbReference type="InterPro" id="IPR050952">
    <property type="entry name" value="TRIM-NHL_E3_ligases"/>
</dbReference>
<dbReference type="PANTHER" id="PTHR24104:SF50">
    <property type="entry name" value="SMP-30_GLUCONOLACTONASE_LRE-LIKE REGION DOMAIN-CONTAINING PROTEIN"/>
    <property type="match status" value="1"/>
</dbReference>
<dbReference type="GO" id="GO:0061630">
    <property type="term" value="F:ubiquitin protein ligase activity"/>
    <property type="evidence" value="ECO:0007669"/>
    <property type="project" value="TreeGrafter"/>
</dbReference>
<dbReference type="Pfam" id="PF01436">
    <property type="entry name" value="NHL"/>
    <property type="match status" value="1"/>
</dbReference>
<keyword evidence="1" id="KW-0677">Repeat</keyword>
<dbReference type="InterPro" id="IPR001258">
    <property type="entry name" value="NHL_repeat"/>
</dbReference>
<dbReference type="CDD" id="cd05819">
    <property type="entry name" value="NHL"/>
    <property type="match status" value="1"/>
</dbReference>
<dbReference type="PROSITE" id="PS51125">
    <property type="entry name" value="NHL"/>
    <property type="match status" value="2"/>
</dbReference>
<dbReference type="STRING" id="283909.R7UKD8"/>
<reference evidence="5" key="1">
    <citation type="submission" date="2012-12" db="EMBL/GenBank/DDBJ databases">
        <authorList>
            <person name="Hellsten U."/>
            <person name="Grimwood J."/>
            <person name="Chapman J.A."/>
            <person name="Shapiro H."/>
            <person name="Aerts A."/>
            <person name="Otillar R.P."/>
            <person name="Terry A.Y."/>
            <person name="Boore J.L."/>
            <person name="Simakov O."/>
            <person name="Marletaz F."/>
            <person name="Cho S.-J."/>
            <person name="Edsinger-Gonzales E."/>
            <person name="Havlak P."/>
            <person name="Kuo D.-H."/>
            <person name="Larsson T."/>
            <person name="Lv J."/>
            <person name="Arendt D."/>
            <person name="Savage R."/>
            <person name="Osoegawa K."/>
            <person name="de Jong P."/>
            <person name="Lindberg D.R."/>
            <person name="Seaver E.C."/>
            <person name="Weisblat D.A."/>
            <person name="Putnam N.H."/>
            <person name="Grigoriev I.V."/>
            <person name="Rokhsar D.S."/>
        </authorList>
    </citation>
    <scope>NUCLEOTIDE SEQUENCE</scope>
    <source>
        <strain evidence="5">I ESC-2004</strain>
    </source>
</reference>
<evidence type="ECO:0000256" key="1">
    <source>
        <dbReference type="ARBA" id="ARBA00022737"/>
    </source>
</evidence>
<protein>
    <recommendedName>
        <fullName evidence="6">SMP-30/Gluconolactonase/LRE-like region domain-containing protein</fullName>
    </recommendedName>
</protein>
<dbReference type="GO" id="GO:0000209">
    <property type="term" value="P:protein polyubiquitination"/>
    <property type="evidence" value="ECO:0007669"/>
    <property type="project" value="TreeGrafter"/>
</dbReference>
<proteinExistence type="predicted"/>
<sequence>MDIMILDNTPRLRRSAGFRKKSHYRKSMMRRLPEAQLVWQLLPDADEAAAVDCDQLVKYPVDVAFIDENIFAVADSEGHKIVVFNIKTLEWSQIGTEKVWPNAIAATPDKNIVVTDRKRKACVTYDLEGRLLSSWDVYIPEDVEEGYETPCYPHGVTVTKNGDVAVTDTGTHSVKIFTSEGELLKEFGAKGTDIWELRLPFFCATNNSDNIVVSDNMNYCVKIFDRTGNCLSQIGSGQDWGQRRFECPYGVCADLEDNIVVADYETNRVSLFHQNGRFIRHLLTKGDKCNSPCGVAVGPCGHLVVTESNLDYNNIKVYKIYE</sequence>
<evidence type="ECO:0000313" key="5">
    <source>
        <dbReference type="Proteomes" id="UP000014760"/>
    </source>
</evidence>
<dbReference type="Proteomes" id="UP000014760">
    <property type="component" value="Unassembled WGS sequence"/>
</dbReference>
<reference evidence="3 5" key="2">
    <citation type="journal article" date="2013" name="Nature">
        <title>Insights into bilaterian evolution from three spiralian genomes.</title>
        <authorList>
            <person name="Simakov O."/>
            <person name="Marletaz F."/>
            <person name="Cho S.J."/>
            <person name="Edsinger-Gonzales E."/>
            <person name="Havlak P."/>
            <person name="Hellsten U."/>
            <person name="Kuo D.H."/>
            <person name="Larsson T."/>
            <person name="Lv J."/>
            <person name="Arendt D."/>
            <person name="Savage R."/>
            <person name="Osoegawa K."/>
            <person name="de Jong P."/>
            <person name="Grimwood J."/>
            <person name="Chapman J.A."/>
            <person name="Shapiro H."/>
            <person name="Aerts A."/>
            <person name="Otillar R.P."/>
            <person name="Terry A.Y."/>
            <person name="Boore J.L."/>
            <person name="Grigoriev I.V."/>
            <person name="Lindberg D.R."/>
            <person name="Seaver E.C."/>
            <person name="Weisblat D.A."/>
            <person name="Putnam N.H."/>
            <person name="Rokhsar D.S."/>
        </authorList>
    </citation>
    <scope>NUCLEOTIDE SEQUENCE</scope>
    <source>
        <strain evidence="3 5">I ESC-2004</strain>
    </source>
</reference>